<dbReference type="InterPro" id="IPR051188">
    <property type="entry name" value="PHD-type_Zinc_Finger"/>
</dbReference>
<organism evidence="1 2">
    <name type="scientific">Anhinga anhinga</name>
    <name type="common">Anhinga</name>
    <name type="synonym">Plotus anhinga</name>
    <dbReference type="NCBI Taxonomy" id="56067"/>
    <lineage>
        <taxon>Eukaryota</taxon>
        <taxon>Metazoa</taxon>
        <taxon>Chordata</taxon>
        <taxon>Craniata</taxon>
        <taxon>Vertebrata</taxon>
        <taxon>Euteleostomi</taxon>
        <taxon>Archelosauria</taxon>
        <taxon>Archosauria</taxon>
        <taxon>Dinosauria</taxon>
        <taxon>Saurischia</taxon>
        <taxon>Theropoda</taxon>
        <taxon>Coelurosauria</taxon>
        <taxon>Aves</taxon>
        <taxon>Neognathae</taxon>
        <taxon>Neoaves</taxon>
        <taxon>Aequornithes</taxon>
        <taxon>Suliformes</taxon>
        <taxon>Anhingidae</taxon>
        <taxon>Anhinga</taxon>
    </lineage>
</organism>
<sequence length="119" mass="13684">ACMLCHRAEADLDVCGHKLEKRGLCAHVFCLIFANKLFQQWVKKVGLMGFLPEHIRHTIDRAVQHCFICGESGATITFQEMGCDRSFHLPCTMEGRCITQFLFQYRYFHHPSLPPLGKD</sequence>
<dbReference type="AlphaFoldDB" id="A0A851QAK4"/>
<dbReference type="InterPro" id="IPR013083">
    <property type="entry name" value="Znf_RING/FYVE/PHD"/>
</dbReference>
<dbReference type="OrthoDB" id="512616at2759"/>
<feature type="non-terminal residue" evidence="1">
    <location>
        <position position="119"/>
    </location>
</feature>
<dbReference type="Gene3D" id="3.30.40.10">
    <property type="entry name" value="Zinc/RING finger domain, C3HC4 (zinc finger)"/>
    <property type="match status" value="1"/>
</dbReference>
<keyword evidence="2" id="KW-1185">Reference proteome</keyword>
<dbReference type="Proteomes" id="UP000657035">
    <property type="component" value="Unassembled WGS sequence"/>
</dbReference>
<dbReference type="PANTHER" id="PTHR12420:SF47">
    <property type="entry name" value="PHD FINGER PROTEIN 7"/>
    <property type="match status" value="1"/>
</dbReference>
<protein>
    <submittedName>
        <fullName evidence="1">PHF7 protein</fullName>
    </submittedName>
</protein>
<name>A0A851QAK4_ANHAN</name>
<comment type="caution">
    <text evidence="1">The sequence shown here is derived from an EMBL/GenBank/DDBJ whole genome shotgun (WGS) entry which is preliminary data.</text>
</comment>
<dbReference type="PANTHER" id="PTHR12420">
    <property type="entry name" value="PHD FINGER PROTEIN"/>
    <property type="match status" value="1"/>
</dbReference>
<dbReference type="EMBL" id="WBMU01005539">
    <property type="protein sequence ID" value="NXC77423.1"/>
    <property type="molecule type" value="Genomic_DNA"/>
</dbReference>
<dbReference type="GO" id="GO:0005634">
    <property type="term" value="C:nucleus"/>
    <property type="evidence" value="ECO:0007669"/>
    <property type="project" value="TreeGrafter"/>
</dbReference>
<evidence type="ECO:0000313" key="2">
    <source>
        <dbReference type="Proteomes" id="UP000657035"/>
    </source>
</evidence>
<reference evidence="1" key="1">
    <citation type="submission" date="2019-09" db="EMBL/GenBank/DDBJ databases">
        <title>Bird 10,000 Genomes (B10K) Project - Family phase.</title>
        <authorList>
            <person name="Zhang G."/>
        </authorList>
    </citation>
    <scope>NUCLEOTIDE SEQUENCE</scope>
    <source>
        <strain evidence="1">B10K-CU-031-38</strain>
    </source>
</reference>
<evidence type="ECO:0000313" key="1">
    <source>
        <dbReference type="EMBL" id="NXC77423.1"/>
    </source>
</evidence>
<gene>
    <name evidence="1" type="primary">Phf7</name>
    <name evidence="1" type="ORF">ANHANH_R02152</name>
</gene>
<feature type="non-terminal residue" evidence="1">
    <location>
        <position position="1"/>
    </location>
</feature>
<dbReference type="Pfam" id="PF13771">
    <property type="entry name" value="zf-HC5HC2H"/>
    <property type="match status" value="1"/>
</dbReference>
<proteinExistence type="predicted"/>
<accession>A0A851QAK4</accession>